<reference evidence="8" key="1">
    <citation type="journal article" date="2015" name="Genome Announc.">
        <title>Draft whole-genome sequence of the biocontrol agent Trichoderma harzianum T6776.</title>
        <authorList>
            <person name="Baroncelli R."/>
            <person name="Piaggeschi G."/>
            <person name="Fiorini L."/>
            <person name="Bertolini E."/>
            <person name="Zapparata A."/>
            <person name="Pe M.E."/>
            <person name="Sarrocco S."/>
            <person name="Vannacci G."/>
        </authorList>
    </citation>
    <scope>NUCLEOTIDE SEQUENCE [LARGE SCALE GENOMIC DNA]</scope>
    <source>
        <strain evidence="8">T6776</strain>
    </source>
</reference>
<dbReference type="EMBL" id="JOKZ01000181">
    <property type="protein sequence ID" value="KKP01734.1"/>
    <property type="molecule type" value="Genomic_DNA"/>
</dbReference>
<dbReference type="SUPFAM" id="SSF51905">
    <property type="entry name" value="FAD/NAD(P)-binding domain"/>
    <property type="match status" value="1"/>
</dbReference>
<keyword evidence="3" id="KW-0285">Flavoprotein</keyword>
<dbReference type="PRINTS" id="PR00368">
    <property type="entry name" value="FADPNR"/>
</dbReference>
<feature type="domain" description="FAD/NAD(P)-binding" evidence="6">
    <location>
        <begin position="4"/>
        <end position="320"/>
    </location>
</feature>
<evidence type="ECO:0000313" key="8">
    <source>
        <dbReference type="Proteomes" id="UP000034112"/>
    </source>
</evidence>
<dbReference type="InterPro" id="IPR051169">
    <property type="entry name" value="NADH-Q_oxidoreductase"/>
</dbReference>
<evidence type="ECO:0000256" key="5">
    <source>
        <dbReference type="ARBA" id="ARBA00023002"/>
    </source>
</evidence>
<evidence type="ECO:0000259" key="6">
    <source>
        <dbReference type="Pfam" id="PF07992"/>
    </source>
</evidence>
<comment type="cofactor">
    <cofactor evidence="1">
        <name>FAD</name>
        <dbReference type="ChEBI" id="CHEBI:57692"/>
    </cofactor>
</comment>
<dbReference type="PANTHER" id="PTHR42913">
    <property type="entry name" value="APOPTOSIS-INDUCING FACTOR 1"/>
    <property type="match status" value="1"/>
</dbReference>
<dbReference type="GO" id="GO:0019646">
    <property type="term" value="P:aerobic electron transport chain"/>
    <property type="evidence" value="ECO:0007669"/>
    <property type="project" value="TreeGrafter"/>
</dbReference>
<dbReference type="OMA" id="CAGMRAN"/>
<protein>
    <recommendedName>
        <fullName evidence="6">FAD/NAD(P)-binding domain-containing protein</fullName>
    </recommendedName>
</protein>
<dbReference type="OrthoDB" id="5376590at2759"/>
<gene>
    <name evidence="7" type="ORF">THAR02_06150</name>
</gene>
<evidence type="ECO:0000256" key="3">
    <source>
        <dbReference type="ARBA" id="ARBA00022630"/>
    </source>
</evidence>
<dbReference type="AlphaFoldDB" id="A0A0G0A9K2"/>
<proteinExistence type="inferred from homology"/>
<evidence type="ECO:0000313" key="7">
    <source>
        <dbReference type="EMBL" id="KKP01734.1"/>
    </source>
</evidence>
<comment type="caution">
    <text evidence="7">The sequence shown here is derived from an EMBL/GenBank/DDBJ whole genome shotgun (WGS) entry which is preliminary data.</text>
</comment>
<evidence type="ECO:0000256" key="2">
    <source>
        <dbReference type="ARBA" id="ARBA00005272"/>
    </source>
</evidence>
<dbReference type="Gene3D" id="3.50.50.100">
    <property type="match status" value="1"/>
</dbReference>
<dbReference type="InterPro" id="IPR036188">
    <property type="entry name" value="FAD/NAD-bd_sf"/>
</dbReference>
<evidence type="ECO:0000256" key="1">
    <source>
        <dbReference type="ARBA" id="ARBA00001974"/>
    </source>
</evidence>
<organism evidence="7 8">
    <name type="scientific">Trichoderma harzianum</name>
    <name type="common">Hypocrea lixii</name>
    <dbReference type="NCBI Taxonomy" id="5544"/>
    <lineage>
        <taxon>Eukaryota</taxon>
        <taxon>Fungi</taxon>
        <taxon>Dikarya</taxon>
        <taxon>Ascomycota</taxon>
        <taxon>Pezizomycotina</taxon>
        <taxon>Sordariomycetes</taxon>
        <taxon>Hypocreomycetidae</taxon>
        <taxon>Hypocreales</taxon>
        <taxon>Hypocreaceae</taxon>
        <taxon>Trichoderma</taxon>
    </lineage>
</organism>
<keyword evidence="4" id="KW-0274">FAD</keyword>
<dbReference type="GO" id="GO:0003955">
    <property type="term" value="F:NAD(P)H dehydrogenase (quinone) activity"/>
    <property type="evidence" value="ECO:0007669"/>
    <property type="project" value="TreeGrafter"/>
</dbReference>
<dbReference type="PANTHER" id="PTHR42913:SF3">
    <property type="entry name" value="64 KDA MITOCHONDRIAL NADH DEHYDROGENASE (EUROFUNG)"/>
    <property type="match status" value="1"/>
</dbReference>
<dbReference type="Pfam" id="PF07992">
    <property type="entry name" value="Pyr_redox_2"/>
    <property type="match status" value="1"/>
</dbReference>
<dbReference type="PRINTS" id="PR00411">
    <property type="entry name" value="PNDRDTASEI"/>
</dbReference>
<evidence type="ECO:0000256" key="4">
    <source>
        <dbReference type="ARBA" id="ARBA00022827"/>
    </source>
</evidence>
<name>A0A0G0A9K2_TRIHA</name>
<sequence length="427" mass="45158">MPLNIVIVGAGFAGVFSALSARRLISLHLNKDPVAADIQVILIAPEPQLVLRPRLYESNPASLVFPLTDLFSATGIHFVQGTVDAIRVEEKHVIIASPSSSTSVQPYDRLIFAAGSSLIRAPIPGLDDHAFNVDTLSSAVKLENHLQSLKSKPPSKARNTVVVCGAGFTGIELATEMTGRLRSILGKDADAKVLLVSRGEEVGDTLGQGPRHIISRALRQLGVETKLGTTVTAIDALGITTQDGERIEAMTVVWTAGVAATELSKQIPGDKDALGRLRVDQDLRLPSNKDIFVAGDSACAPTGDHSHDALMSCQHAIPMGRAAGYNAAADLLNLPTAPYYQPSYVTCLDLGPYGAVLTQGWDRKVVFSGAIAKKIKTYINGTLIYPPGTTNPTKALAAGDPALQSATAQQLQGKALSLVSFFTSRVL</sequence>
<dbReference type="Proteomes" id="UP000034112">
    <property type="component" value="Unassembled WGS sequence"/>
</dbReference>
<keyword evidence="5" id="KW-0560">Oxidoreductase</keyword>
<accession>A0A0G0A9K2</accession>
<dbReference type="InterPro" id="IPR023753">
    <property type="entry name" value="FAD/NAD-binding_dom"/>
</dbReference>
<comment type="similarity">
    <text evidence="2">Belongs to the NADH dehydrogenase family.</text>
</comment>